<dbReference type="InterPro" id="IPR027443">
    <property type="entry name" value="IPNS-like_sf"/>
</dbReference>
<keyword evidence="1" id="KW-0408">Iron</keyword>
<dbReference type="Pfam" id="PF14226">
    <property type="entry name" value="DIOX_N"/>
    <property type="match status" value="1"/>
</dbReference>
<dbReference type="InterPro" id="IPR026992">
    <property type="entry name" value="DIOX_N"/>
</dbReference>
<sequence length="339" mass="37745">MSPSSAAPDTLPIITIAPYLPTLAANHSDTDRAATAKALHEACRDIGFLYLNVDGFVSPDEMQNALDLAREFFHRPQEEKDDILLTKADGARGYQRLRQNVTMGKADHHEGLDMYAPSPFPDTPENAKRHLGGANQYPVNPPALKPLLEDWIVKMKTLGKAVMHGMCDGLGMDEKEWQDMWAINNDSFWSMRLIGYPALPDGQDGISCGEHKDYGCLTFLHADDCPGALQVLSKSGAWLNADMVRGCFVVNIGAMWERWTGGLYPATLHRVVHRSPTYRVSIPFFFEPNFDAPIDLLPAAKRKTAAEGRKIEEPEGKLKYGDYLLSKVTSNFKYDDDEA</sequence>
<dbReference type="GO" id="GO:0046872">
    <property type="term" value="F:metal ion binding"/>
    <property type="evidence" value="ECO:0007669"/>
    <property type="project" value="UniProtKB-KW"/>
</dbReference>
<dbReference type="STRING" id="105984.A0A427XLA8"/>
<gene>
    <name evidence="3" type="ORF">EHS24_009270</name>
</gene>
<feature type="domain" description="Fe2OG dioxygenase" evidence="2">
    <location>
        <begin position="187"/>
        <end position="288"/>
    </location>
</feature>
<dbReference type="SUPFAM" id="SSF51197">
    <property type="entry name" value="Clavaminate synthase-like"/>
    <property type="match status" value="1"/>
</dbReference>
<dbReference type="EMBL" id="RSCE01000009">
    <property type="protein sequence ID" value="RSH79618.1"/>
    <property type="molecule type" value="Genomic_DNA"/>
</dbReference>
<keyword evidence="1" id="KW-0560">Oxidoreductase</keyword>
<accession>A0A427XLA8</accession>
<dbReference type="AlphaFoldDB" id="A0A427XLA8"/>
<dbReference type="InterPro" id="IPR050231">
    <property type="entry name" value="Iron_ascorbate_oxido_reductase"/>
</dbReference>
<dbReference type="Pfam" id="PF03171">
    <property type="entry name" value="2OG-FeII_Oxy"/>
    <property type="match status" value="1"/>
</dbReference>
<evidence type="ECO:0000313" key="3">
    <source>
        <dbReference type="EMBL" id="RSH79618.1"/>
    </source>
</evidence>
<name>A0A427XLA8_9TREE</name>
<dbReference type="InterPro" id="IPR005123">
    <property type="entry name" value="Oxoglu/Fe-dep_dioxygenase_dom"/>
</dbReference>
<evidence type="ECO:0000313" key="4">
    <source>
        <dbReference type="Proteomes" id="UP000279236"/>
    </source>
</evidence>
<comment type="similarity">
    <text evidence="1">Belongs to the iron/ascorbate-dependent oxidoreductase family.</text>
</comment>
<keyword evidence="1" id="KW-0479">Metal-binding</keyword>
<dbReference type="InterPro" id="IPR044861">
    <property type="entry name" value="IPNS-like_FE2OG_OXY"/>
</dbReference>
<organism evidence="3 4">
    <name type="scientific">Apiotrichum porosum</name>
    <dbReference type="NCBI Taxonomy" id="105984"/>
    <lineage>
        <taxon>Eukaryota</taxon>
        <taxon>Fungi</taxon>
        <taxon>Dikarya</taxon>
        <taxon>Basidiomycota</taxon>
        <taxon>Agaricomycotina</taxon>
        <taxon>Tremellomycetes</taxon>
        <taxon>Trichosporonales</taxon>
        <taxon>Trichosporonaceae</taxon>
        <taxon>Apiotrichum</taxon>
    </lineage>
</organism>
<dbReference type="GeneID" id="39593813"/>
<protein>
    <recommendedName>
        <fullName evidence="2">Fe2OG dioxygenase domain-containing protein</fullName>
    </recommendedName>
</protein>
<comment type="caution">
    <text evidence="3">The sequence shown here is derived from an EMBL/GenBank/DDBJ whole genome shotgun (WGS) entry which is preliminary data.</text>
</comment>
<dbReference type="PRINTS" id="PR00682">
    <property type="entry name" value="IPNSYNTHASE"/>
</dbReference>
<dbReference type="Proteomes" id="UP000279236">
    <property type="component" value="Unassembled WGS sequence"/>
</dbReference>
<evidence type="ECO:0000259" key="2">
    <source>
        <dbReference type="PROSITE" id="PS51471"/>
    </source>
</evidence>
<keyword evidence="4" id="KW-1185">Reference proteome</keyword>
<dbReference type="PROSITE" id="PS51471">
    <property type="entry name" value="FE2OG_OXY"/>
    <property type="match status" value="1"/>
</dbReference>
<dbReference type="OrthoDB" id="288590at2759"/>
<evidence type="ECO:0000256" key="1">
    <source>
        <dbReference type="RuleBase" id="RU003682"/>
    </source>
</evidence>
<dbReference type="GO" id="GO:0016491">
    <property type="term" value="F:oxidoreductase activity"/>
    <property type="evidence" value="ECO:0007669"/>
    <property type="project" value="UniProtKB-KW"/>
</dbReference>
<reference evidence="3 4" key="1">
    <citation type="submission" date="2018-11" db="EMBL/GenBank/DDBJ databases">
        <title>Genome sequence of Apiotrichum porosum DSM 27194.</title>
        <authorList>
            <person name="Aliyu H."/>
            <person name="Gorte O."/>
            <person name="Ochsenreither K."/>
        </authorList>
    </citation>
    <scope>NUCLEOTIDE SEQUENCE [LARGE SCALE GENOMIC DNA]</scope>
    <source>
        <strain evidence="3 4">DSM 27194</strain>
    </source>
</reference>
<proteinExistence type="inferred from homology"/>
<dbReference type="PANTHER" id="PTHR47990">
    <property type="entry name" value="2-OXOGLUTARATE (2OG) AND FE(II)-DEPENDENT OXYGENASE SUPERFAMILY PROTEIN-RELATED"/>
    <property type="match status" value="1"/>
</dbReference>
<dbReference type="Gene3D" id="2.60.120.330">
    <property type="entry name" value="B-lactam Antibiotic, Isopenicillin N Synthase, Chain"/>
    <property type="match status" value="1"/>
</dbReference>
<dbReference type="RefSeq" id="XP_028474727.1">
    <property type="nucleotide sequence ID" value="XM_028624559.1"/>
</dbReference>